<evidence type="ECO:0000256" key="12">
    <source>
        <dbReference type="ARBA" id="ARBA00022977"/>
    </source>
</evidence>
<comment type="catalytic activity">
    <reaction evidence="13">
        <text>4-methyl-5-(2-phosphooxyethyl)-thiazole + 4-amino-2-methyl-5-(diphosphooxymethyl)pyrimidine + H(+) = thiamine phosphate + diphosphate</text>
        <dbReference type="Rhea" id="RHEA:22328"/>
        <dbReference type="ChEBI" id="CHEBI:15378"/>
        <dbReference type="ChEBI" id="CHEBI:33019"/>
        <dbReference type="ChEBI" id="CHEBI:37575"/>
        <dbReference type="ChEBI" id="CHEBI:57841"/>
        <dbReference type="ChEBI" id="CHEBI:58296"/>
        <dbReference type="EC" id="2.5.1.3"/>
    </reaction>
</comment>
<sequence length="501" mass="54001">MVDYTLYLVTDSTMIPESSTFIKQVEESINNGATIVQLREKSLSTLDFINRAKEVHALTKKKGIPLIINDRIDVALAIDAEGVHVGQDDMPANLARQLIGKDKILGVTCSIPEEVEAVVKEEIADYVGLGTAYATNTKKDVTDPLGTGPIGVRKMLQILKKCEKKINSVAIGGINHSNADKVMYQCQIPGRKIDGVAVVSAIMANKDAGKATRELIQIVKSEPVWAATKFEELNSDQLIKEMTKSQPLVHHITNNVVKNFSANVTLAIGASPVMSELSNEFEEFAKAVPNLSLVLNLGTPNDALMKIFNIAIQVYNQHNKPIVFDPVACGATKARLESSRILLNSGQVTVIKGNVGEISSIWKLTSGYQASKEDAALMRGVDSVADLNEEKIIKIAKEVALDFKTIVVVTGKTNYIVDNHRKWTIEGGSKLMGLITGSGCSLGSCIGAFLGAKAGTSFDAFNSTVAAVELYNKAGSEAAKSTDAPGSFMAKFQDELYKLTH</sequence>
<evidence type="ECO:0000256" key="11">
    <source>
        <dbReference type="ARBA" id="ARBA00022842"/>
    </source>
</evidence>
<evidence type="ECO:0000256" key="1">
    <source>
        <dbReference type="ARBA" id="ARBA00001771"/>
    </source>
</evidence>
<comment type="catalytic activity">
    <reaction evidence="15">
        <text>2-[(2R,5Z)-2-carboxy-4-methylthiazol-5(2H)-ylidene]ethyl phosphate + 4-amino-2-methyl-5-(diphosphooxymethyl)pyrimidine + 2 H(+) = thiamine phosphate + CO2 + diphosphate</text>
        <dbReference type="Rhea" id="RHEA:47844"/>
        <dbReference type="ChEBI" id="CHEBI:15378"/>
        <dbReference type="ChEBI" id="CHEBI:16526"/>
        <dbReference type="ChEBI" id="CHEBI:33019"/>
        <dbReference type="ChEBI" id="CHEBI:37575"/>
        <dbReference type="ChEBI" id="CHEBI:57841"/>
        <dbReference type="ChEBI" id="CHEBI:62899"/>
        <dbReference type="EC" id="2.5.1.3"/>
    </reaction>
</comment>
<evidence type="ECO:0000256" key="16">
    <source>
        <dbReference type="ARBA" id="ARBA00061146"/>
    </source>
</evidence>
<evidence type="ECO:0000256" key="13">
    <source>
        <dbReference type="ARBA" id="ARBA00047334"/>
    </source>
</evidence>
<comment type="catalytic activity">
    <reaction evidence="14">
        <text>2-(2-carboxy-4-methylthiazol-5-yl)ethyl phosphate + 4-amino-2-methyl-5-(diphosphooxymethyl)pyrimidine + 2 H(+) = thiamine phosphate + CO2 + diphosphate</text>
        <dbReference type="Rhea" id="RHEA:47848"/>
        <dbReference type="ChEBI" id="CHEBI:15378"/>
        <dbReference type="ChEBI" id="CHEBI:16526"/>
        <dbReference type="ChEBI" id="CHEBI:33019"/>
        <dbReference type="ChEBI" id="CHEBI:37575"/>
        <dbReference type="ChEBI" id="CHEBI:57841"/>
        <dbReference type="ChEBI" id="CHEBI:62890"/>
        <dbReference type="EC" id="2.5.1.3"/>
    </reaction>
</comment>
<evidence type="ECO:0000256" key="5">
    <source>
        <dbReference type="ARBA" id="ARBA00005165"/>
    </source>
</evidence>
<dbReference type="Gene3D" id="3.40.1190.20">
    <property type="match status" value="1"/>
</dbReference>
<gene>
    <name evidence="19" type="ORF">CANVERA_P3052</name>
</gene>
<dbReference type="PANTHER" id="PTHR20857">
    <property type="entry name" value="THIAMINE-PHOSPHATE PYROPHOSPHORYLASE"/>
    <property type="match status" value="1"/>
</dbReference>
<comment type="caution">
    <text evidence="19">The sequence shown here is derived from an EMBL/GenBank/DDBJ whole genome shotgun (WGS) entry which is preliminary data.</text>
</comment>
<comment type="similarity">
    <text evidence="16">In the C-terminal section; belongs to the Thz kinase family.</text>
</comment>
<dbReference type="HAMAP" id="MF_00228">
    <property type="entry name" value="Thz_kinase"/>
    <property type="match status" value="1"/>
</dbReference>
<dbReference type="GO" id="GO:0004789">
    <property type="term" value="F:thiamine-phosphate diphosphorylase activity"/>
    <property type="evidence" value="ECO:0007669"/>
    <property type="project" value="UniProtKB-EC"/>
</dbReference>
<evidence type="ECO:0000256" key="9">
    <source>
        <dbReference type="ARBA" id="ARBA00022777"/>
    </source>
</evidence>
<dbReference type="GO" id="GO:0000287">
    <property type="term" value="F:magnesium ion binding"/>
    <property type="evidence" value="ECO:0007669"/>
    <property type="project" value="InterPro"/>
</dbReference>
<comment type="cofactor">
    <cofactor evidence="2">
        <name>Mg(2+)</name>
        <dbReference type="ChEBI" id="CHEBI:18420"/>
    </cofactor>
</comment>
<dbReference type="NCBIfam" id="NF006830">
    <property type="entry name" value="PRK09355.1"/>
    <property type="match status" value="1"/>
</dbReference>
<dbReference type="CDD" id="cd00564">
    <property type="entry name" value="TMP_TenI"/>
    <property type="match status" value="1"/>
</dbReference>
<evidence type="ECO:0000256" key="7">
    <source>
        <dbReference type="ARBA" id="ARBA00022723"/>
    </source>
</evidence>
<evidence type="ECO:0000313" key="20">
    <source>
        <dbReference type="Proteomes" id="UP001152885"/>
    </source>
</evidence>
<dbReference type="GO" id="GO:0004417">
    <property type="term" value="F:hydroxyethylthiazole kinase activity"/>
    <property type="evidence" value="ECO:0007669"/>
    <property type="project" value="UniProtKB-EC"/>
</dbReference>
<evidence type="ECO:0000256" key="6">
    <source>
        <dbReference type="ARBA" id="ARBA00022679"/>
    </source>
</evidence>
<dbReference type="InterPro" id="IPR022998">
    <property type="entry name" value="ThiamineP_synth_TenI"/>
</dbReference>
<dbReference type="PANTHER" id="PTHR20857:SF23">
    <property type="entry name" value="THIAMINE BIOSYNTHETIC BIFUNCTIONAL ENZYME"/>
    <property type="match status" value="1"/>
</dbReference>
<keyword evidence="7" id="KW-0479">Metal-binding</keyword>
<dbReference type="InterPro" id="IPR034291">
    <property type="entry name" value="TMP_synthase"/>
</dbReference>
<dbReference type="InterPro" id="IPR000417">
    <property type="entry name" value="Hyethyz_kinase"/>
</dbReference>
<comment type="pathway">
    <text evidence="5">Cofactor biosynthesis; thiamine diphosphate biosynthesis; thiamine phosphate from 4-amino-2-methyl-5-diphosphomethylpyrimidine and 4-methyl-5-(2-phosphoethyl)-thiazole: step 1/1.</text>
</comment>
<keyword evidence="6" id="KW-0808">Transferase</keyword>
<keyword evidence="9" id="KW-0418">Kinase</keyword>
<dbReference type="GO" id="GO:0005737">
    <property type="term" value="C:cytoplasm"/>
    <property type="evidence" value="ECO:0007669"/>
    <property type="project" value="TreeGrafter"/>
</dbReference>
<dbReference type="NCBIfam" id="TIGR00694">
    <property type="entry name" value="thiM"/>
    <property type="match status" value="1"/>
</dbReference>
<dbReference type="InterPro" id="IPR029056">
    <property type="entry name" value="Ribokinase-like"/>
</dbReference>
<dbReference type="NCBIfam" id="TIGR00693">
    <property type="entry name" value="thiE"/>
    <property type="match status" value="1"/>
</dbReference>
<keyword evidence="11" id="KW-0460">Magnesium</keyword>
<dbReference type="EMBL" id="CANTUO010000003">
    <property type="protein sequence ID" value="CAI5758540.1"/>
    <property type="molecule type" value="Genomic_DNA"/>
</dbReference>
<comment type="pathway">
    <text evidence="4">Cofactor biosynthesis; thiamine diphosphate biosynthesis; 4-methyl-5-(2-phosphoethyl)-thiazole from 5-(2-hydroxyethyl)-4-methylthiazole: step 1/1.</text>
</comment>
<protein>
    <recommendedName>
        <fullName evidence="18">Thiamine phosphate synthase/TenI domain-containing protein</fullName>
    </recommendedName>
</protein>
<evidence type="ECO:0000256" key="17">
    <source>
        <dbReference type="ARBA" id="ARBA00061283"/>
    </source>
</evidence>
<accession>A0A9W4TXT0</accession>
<dbReference type="FunFam" id="3.20.20.70:FF:000104">
    <property type="entry name" value="Thiamine biosynthetic bifunctional enzyme"/>
    <property type="match status" value="1"/>
</dbReference>
<evidence type="ECO:0000256" key="8">
    <source>
        <dbReference type="ARBA" id="ARBA00022741"/>
    </source>
</evidence>
<evidence type="ECO:0000256" key="10">
    <source>
        <dbReference type="ARBA" id="ARBA00022840"/>
    </source>
</evidence>
<evidence type="ECO:0000313" key="19">
    <source>
        <dbReference type="EMBL" id="CAI5758540.1"/>
    </source>
</evidence>
<dbReference type="Proteomes" id="UP001152885">
    <property type="component" value="Unassembled WGS sequence"/>
</dbReference>
<dbReference type="Pfam" id="PF02110">
    <property type="entry name" value="HK"/>
    <property type="match status" value="1"/>
</dbReference>
<comment type="function">
    <text evidence="3">Condenses 4-methyl-5-(beta-hydroxyethyl)thiazole monophosphate (THZ-P) and 2-methyl-4-amino-5-hydroxymethyl pyrimidine pyrophosphate (HMP-PP) to form thiamine monophosphate (TMP).</text>
</comment>
<dbReference type="GO" id="GO:0009228">
    <property type="term" value="P:thiamine biosynthetic process"/>
    <property type="evidence" value="ECO:0007669"/>
    <property type="project" value="UniProtKB-KW"/>
</dbReference>
<dbReference type="CDD" id="cd01170">
    <property type="entry name" value="THZ_kinase"/>
    <property type="match status" value="1"/>
</dbReference>
<dbReference type="PRINTS" id="PR01099">
    <property type="entry name" value="HYETHTZKNASE"/>
</dbReference>
<keyword evidence="12" id="KW-0784">Thiamine biosynthesis</keyword>
<evidence type="ECO:0000256" key="4">
    <source>
        <dbReference type="ARBA" id="ARBA00004868"/>
    </source>
</evidence>
<comment type="catalytic activity">
    <reaction evidence="1">
        <text>5-(2-hydroxyethyl)-4-methylthiazole + ATP = 4-methyl-5-(2-phosphooxyethyl)-thiazole + ADP + H(+)</text>
        <dbReference type="Rhea" id="RHEA:24212"/>
        <dbReference type="ChEBI" id="CHEBI:15378"/>
        <dbReference type="ChEBI" id="CHEBI:17957"/>
        <dbReference type="ChEBI" id="CHEBI:30616"/>
        <dbReference type="ChEBI" id="CHEBI:58296"/>
        <dbReference type="ChEBI" id="CHEBI:456216"/>
        <dbReference type="EC" id="2.7.1.50"/>
    </reaction>
</comment>
<proteinExistence type="inferred from homology"/>
<evidence type="ECO:0000256" key="14">
    <source>
        <dbReference type="ARBA" id="ARBA00047851"/>
    </source>
</evidence>
<dbReference type="InterPro" id="IPR013785">
    <property type="entry name" value="Aldolase_TIM"/>
</dbReference>
<name>A0A9W4TXT0_9ASCO</name>
<dbReference type="SUPFAM" id="SSF51391">
    <property type="entry name" value="Thiamin phosphate synthase"/>
    <property type="match status" value="1"/>
</dbReference>
<dbReference type="InterPro" id="IPR036206">
    <property type="entry name" value="ThiamineP_synth_sf"/>
</dbReference>
<dbReference type="SUPFAM" id="SSF53613">
    <property type="entry name" value="Ribokinase-like"/>
    <property type="match status" value="1"/>
</dbReference>
<dbReference type="Gene3D" id="3.20.20.70">
    <property type="entry name" value="Aldolase class I"/>
    <property type="match status" value="1"/>
</dbReference>
<keyword evidence="10" id="KW-0067">ATP-binding</keyword>
<evidence type="ECO:0000256" key="15">
    <source>
        <dbReference type="ARBA" id="ARBA00047883"/>
    </source>
</evidence>
<dbReference type="OrthoDB" id="4994at2759"/>
<organism evidence="19 20">
    <name type="scientific">Candida verbasci</name>
    <dbReference type="NCBI Taxonomy" id="1227364"/>
    <lineage>
        <taxon>Eukaryota</taxon>
        <taxon>Fungi</taxon>
        <taxon>Dikarya</taxon>
        <taxon>Ascomycota</taxon>
        <taxon>Saccharomycotina</taxon>
        <taxon>Pichiomycetes</taxon>
        <taxon>Debaryomycetaceae</taxon>
        <taxon>Candida/Lodderomyces clade</taxon>
        <taxon>Candida</taxon>
    </lineage>
</organism>
<reference evidence="19" key="1">
    <citation type="submission" date="2022-12" db="EMBL/GenBank/DDBJ databases">
        <authorList>
            <person name="Brejova B."/>
        </authorList>
    </citation>
    <scope>NUCLEOTIDE SEQUENCE</scope>
</reference>
<evidence type="ECO:0000256" key="2">
    <source>
        <dbReference type="ARBA" id="ARBA00001946"/>
    </source>
</evidence>
<dbReference type="AlphaFoldDB" id="A0A9W4TXT0"/>
<feature type="domain" description="Thiamine phosphate synthase/TenI" evidence="18">
    <location>
        <begin position="6"/>
        <end position="202"/>
    </location>
</feature>
<keyword evidence="20" id="KW-1185">Reference proteome</keyword>
<evidence type="ECO:0000256" key="3">
    <source>
        <dbReference type="ARBA" id="ARBA00003814"/>
    </source>
</evidence>
<comment type="similarity">
    <text evidence="17">In the N-terminal section; belongs to the thiamine-phosphate synthase family.</text>
</comment>
<dbReference type="Pfam" id="PF02581">
    <property type="entry name" value="TMP-TENI"/>
    <property type="match status" value="1"/>
</dbReference>
<dbReference type="HAMAP" id="MF_00097">
    <property type="entry name" value="TMP_synthase"/>
    <property type="match status" value="1"/>
</dbReference>
<keyword evidence="8" id="KW-0547">Nucleotide-binding</keyword>
<dbReference type="GO" id="GO:0005524">
    <property type="term" value="F:ATP binding"/>
    <property type="evidence" value="ECO:0007669"/>
    <property type="project" value="UniProtKB-KW"/>
</dbReference>
<evidence type="ECO:0000259" key="18">
    <source>
        <dbReference type="Pfam" id="PF02581"/>
    </source>
</evidence>